<name>A0ABW1NUY6_9ACTN</name>
<comment type="caution">
    <text evidence="2">The sequence shown here is derived from an EMBL/GenBank/DDBJ whole genome shotgun (WGS) entry which is preliminary data.</text>
</comment>
<proteinExistence type="predicted"/>
<evidence type="ECO:0000313" key="3">
    <source>
        <dbReference type="Proteomes" id="UP001596137"/>
    </source>
</evidence>
<evidence type="ECO:0000313" key="2">
    <source>
        <dbReference type="EMBL" id="MFC6086537.1"/>
    </source>
</evidence>
<accession>A0ABW1NUY6</accession>
<keyword evidence="3" id="KW-1185">Reference proteome</keyword>
<feature type="compositionally biased region" description="Basic and acidic residues" evidence="1">
    <location>
        <begin position="62"/>
        <end position="71"/>
    </location>
</feature>
<evidence type="ECO:0000256" key="1">
    <source>
        <dbReference type="SAM" id="MobiDB-lite"/>
    </source>
</evidence>
<dbReference type="RefSeq" id="WP_380761829.1">
    <property type="nucleotide sequence ID" value="NZ_JBHSRF010000091.1"/>
</dbReference>
<dbReference type="EMBL" id="JBHSRF010000091">
    <property type="protein sequence ID" value="MFC6086537.1"/>
    <property type="molecule type" value="Genomic_DNA"/>
</dbReference>
<gene>
    <name evidence="2" type="ORF">ACFP1K_35575</name>
</gene>
<dbReference type="Proteomes" id="UP001596137">
    <property type="component" value="Unassembled WGS sequence"/>
</dbReference>
<feature type="region of interest" description="Disordered" evidence="1">
    <location>
        <begin position="48"/>
        <end position="71"/>
    </location>
</feature>
<sequence length="71" mass="7961">MEAGQDARRRAKAGLPPAFDSEVYKQRHAAECAIVRYEATLHITASRPKMNPHRVRSARALPGDRIEHIQG</sequence>
<organism evidence="2 3">
    <name type="scientific">Sphaerisporangium aureirubrum</name>
    <dbReference type="NCBI Taxonomy" id="1544736"/>
    <lineage>
        <taxon>Bacteria</taxon>
        <taxon>Bacillati</taxon>
        <taxon>Actinomycetota</taxon>
        <taxon>Actinomycetes</taxon>
        <taxon>Streptosporangiales</taxon>
        <taxon>Streptosporangiaceae</taxon>
        <taxon>Sphaerisporangium</taxon>
    </lineage>
</organism>
<protein>
    <submittedName>
        <fullName evidence="2">Uncharacterized protein</fullName>
    </submittedName>
</protein>
<reference evidence="3" key="1">
    <citation type="journal article" date="2019" name="Int. J. Syst. Evol. Microbiol.">
        <title>The Global Catalogue of Microorganisms (GCM) 10K type strain sequencing project: providing services to taxonomists for standard genome sequencing and annotation.</title>
        <authorList>
            <consortium name="The Broad Institute Genomics Platform"/>
            <consortium name="The Broad Institute Genome Sequencing Center for Infectious Disease"/>
            <person name="Wu L."/>
            <person name="Ma J."/>
        </authorList>
    </citation>
    <scope>NUCLEOTIDE SEQUENCE [LARGE SCALE GENOMIC DNA]</scope>
    <source>
        <strain evidence="3">JCM 30346</strain>
    </source>
</reference>